<feature type="compositionally biased region" description="Low complexity" evidence="1">
    <location>
        <begin position="158"/>
        <end position="177"/>
    </location>
</feature>
<proteinExistence type="predicted"/>
<sequence length="232" mass="25565">MPAGPRVNMPDGSRCDGHSTRRRPASRRRCHGARSRRRTTRPMPRPPPAPDCVPPHAASRLRPDRGASRDRGLVRVREGVHVGSRLHRQAFHLADAKRPPYSKTAASSCATPQPRRIVSSMTRRPRHRAHSRRARFAPRQARPPRAPAARESARRAARAGAAPRRSGRPPSTSAAARTIRAGESIRTRRQPARRYAAGAAPPRRQAARAMRQSGSPTPSSLNASRSPGWQSR</sequence>
<accession>A0AAE8NLI9</accession>
<organism evidence="2 3">
    <name type="scientific">Burkholderia cepacia</name>
    <name type="common">Pseudomonas cepacia</name>
    <dbReference type="NCBI Taxonomy" id="292"/>
    <lineage>
        <taxon>Bacteria</taxon>
        <taxon>Pseudomonadati</taxon>
        <taxon>Pseudomonadota</taxon>
        <taxon>Betaproteobacteria</taxon>
        <taxon>Burkholderiales</taxon>
        <taxon>Burkholderiaceae</taxon>
        <taxon>Burkholderia</taxon>
        <taxon>Burkholderia cepacia complex</taxon>
    </lineage>
</organism>
<protein>
    <submittedName>
        <fullName evidence="2">Uncharacterized protein</fullName>
    </submittedName>
</protein>
<evidence type="ECO:0000256" key="1">
    <source>
        <dbReference type="SAM" id="MobiDB-lite"/>
    </source>
</evidence>
<feature type="compositionally biased region" description="Basic and acidic residues" evidence="1">
    <location>
        <begin position="61"/>
        <end position="80"/>
    </location>
</feature>
<gene>
    <name evidence="2" type="ORF">NCTC10661_06758</name>
</gene>
<comment type="caution">
    <text evidence="2">The sequence shown here is derived from an EMBL/GenBank/DDBJ whole genome shotgun (WGS) entry which is preliminary data.</text>
</comment>
<feature type="compositionally biased region" description="Pro residues" evidence="1">
    <location>
        <begin position="43"/>
        <end position="53"/>
    </location>
</feature>
<feature type="compositionally biased region" description="Basic residues" evidence="1">
    <location>
        <begin position="123"/>
        <end position="136"/>
    </location>
</feature>
<dbReference type="EMBL" id="UARD01000054">
    <property type="protein sequence ID" value="SQA59367.1"/>
    <property type="molecule type" value="Genomic_DNA"/>
</dbReference>
<name>A0AAE8NLI9_BURCE</name>
<feature type="region of interest" description="Disordered" evidence="1">
    <location>
        <begin position="1"/>
        <end position="232"/>
    </location>
</feature>
<reference evidence="2 3" key="1">
    <citation type="submission" date="2018-06" db="EMBL/GenBank/DDBJ databases">
        <authorList>
            <consortium name="Pathogen Informatics"/>
            <person name="Doyle S."/>
        </authorList>
    </citation>
    <scope>NUCLEOTIDE SEQUENCE [LARGE SCALE GENOMIC DNA]</scope>
    <source>
        <strain evidence="2 3">NCTC10661</strain>
    </source>
</reference>
<evidence type="ECO:0000313" key="2">
    <source>
        <dbReference type="EMBL" id="SQA59367.1"/>
    </source>
</evidence>
<feature type="compositionally biased region" description="Polar residues" evidence="1">
    <location>
        <begin position="213"/>
        <end position="232"/>
    </location>
</feature>
<feature type="compositionally biased region" description="Basic residues" evidence="1">
    <location>
        <begin position="20"/>
        <end position="40"/>
    </location>
</feature>
<dbReference type="Proteomes" id="UP000250416">
    <property type="component" value="Unassembled WGS sequence"/>
</dbReference>
<evidence type="ECO:0000313" key="3">
    <source>
        <dbReference type="Proteomes" id="UP000250416"/>
    </source>
</evidence>
<dbReference type="AlphaFoldDB" id="A0AAE8NLI9"/>
<feature type="compositionally biased region" description="Low complexity" evidence="1">
    <location>
        <begin position="193"/>
        <end position="212"/>
    </location>
</feature>